<dbReference type="Proteomes" id="UP000094236">
    <property type="component" value="Unassembled WGS sequence"/>
</dbReference>
<dbReference type="InterPro" id="IPR052520">
    <property type="entry name" value="ATL_DNA_repair"/>
</dbReference>
<evidence type="ECO:0000313" key="6">
    <source>
        <dbReference type="EMBL" id="ODV98573.1"/>
    </source>
</evidence>
<feature type="domain" description="Methylated-DNA-[protein]-cysteine S-methyltransferase DNA binding" evidence="5">
    <location>
        <begin position="12"/>
        <end position="103"/>
    </location>
</feature>
<evidence type="ECO:0000256" key="3">
    <source>
        <dbReference type="ARBA" id="ARBA00031621"/>
    </source>
</evidence>
<dbReference type="STRING" id="669874.A0A1E4U3J1"/>
<evidence type="ECO:0000256" key="4">
    <source>
        <dbReference type="ARBA" id="ARBA00033095"/>
    </source>
</evidence>
<evidence type="ECO:0000256" key="2">
    <source>
        <dbReference type="ARBA" id="ARBA00030795"/>
    </source>
</evidence>
<protein>
    <recommendedName>
        <fullName evidence="2">6-O-methylguanine-DNA methyltransferase</fullName>
    </recommendedName>
    <alternativeName>
        <fullName evidence="4">DNA repair MTase</fullName>
    </alternativeName>
    <alternativeName>
        <fullName evidence="3">O-6-methylguanine-DNA-alkyltransferase</fullName>
    </alternativeName>
</protein>
<gene>
    <name evidence="6" type="ORF">PACTADRAFT_184824</name>
</gene>
<organism evidence="6 7">
    <name type="scientific">Pachysolen tannophilus NRRL Y-2460</name>
    <dbReference type="NCBI Taxonomy" id="669874"/>
    <lineage>
        <taxon>Eukaryota</taxon>
        <taxon>Fungi</taxon>
        <taxon>Dikarya</taxon>
        <taxon>Ascomycota</taxon>
        <taxon>Saccharomycotina</taxon>
        <taxon>Pichiomycetes</taxon>
        <taxon>Pachysolenaceae</taxon>
        <taxon>Pachysolen</taxon>
    </lineage>
</organism>
<keyword evidence="7" id="KW-1185">Reference proteome</keyword>
<sequence>MSRHSREETLSFYYAVYQEVQLIPYGKITSYGHIAKLISRPLNSRQVGQALKILNHFNSGEENVLYNTNNVPWWRVVNYKGMISPRENGGMLAQKAKLEEEGVVVAEYEDGSLGIDDSGTTTIWWLPPTEFD</sequence>
<dbReference type="PANTHER" id="PTHR42942">
    <property type="entry name" value="6-O-METHYLGUANINE DNA METHYLTRANSFERASE"/>
    <property type="match status" value="1"/>
</dbReference>
<dbReference type="AlphaFoldDB" id="A0A1E4U3J1"/>
<dbReference type="GO" id="GO:0070911">
    <property type="term" value="P:global genome nucleotide-excision repair"/>
    <property type="evidence" value="ECO:0007669"/>
    <property type="project" value="EnsemblFungi"/>
</dbReference>
<reference evidence="7" key="1">
    <citation type="submission" date="2016-05" db="EMBL/GenBank/DDBJ databases">
        <title>Comparative genomics of biotechnologically important yeasts.</title>
        <authorList>
            <consortium name="DOE Joint Genome Institute"/>
            <person name="Riley R."/>
            <person name="Haridas S."/>
            <person name="Wolfe K.H."/>
            <person name="Lopes M.R."/>
            <person name="Hittinger C.T."/>
            <person name="Goker M."/>
            <person name="Salamov A."/>
            <person name="Wisecaver J."/>
            <person name="Long T.M."/>
            <person name="Aerts A.L."/>
            <person name="Barry K."/>
            <person name="Choi C."/>
            <person name="Clum A."/>
            <person name="Coughlan A.Y."/>
            <person name="Deshpande S."/>
            <person name="Douglass A.P."/>
            <person name="Hanson S.J."/>
            <person name="Klenk H.-P."/>
            <person name="Labutti K."/>
            <person name="Lapidus A."/>
            <person name="Lindquist E."/>
            <person name="Lipzen A."/>
            <person name="Meier-Kolthoff J.P."/>
            <person name="Ohm R.A."/>
            <person name="Otillar R.P."/>
            <person name="Pangilinan J."/>
            <person name="Peng Y."/>
            <person name="Rokas A."/>
            <person name="Rosa C.A."/>
            <person name="Scheuner C."/>
            <person name="Sibirny A.A."/>
            <person name="Slot J.C."/>
            <person name="Stielow J.B."/>
            <person name="Sun H."/>
            <person name="Kurtzman C.P."/>
            <person name="Blackwell M."/>
            <person name="Grigoriev I.V."/>
            <person name="Jeffries T.W."/>
        </authorList>
    </citation>
    <scope>NUCLEOTIDE SEQUENCE [LARGE SCALE GENOMIC DNA]</scope>
    <source>
        <strain evidence="7">NRRL Y-2460</strain>
    </source>
</reference>
<dbReference type="CDD" id="cd06445">
    <property type="entry name" value="ATase"/>
    <property type="match status" value="1"/>
</dbReference>
<evidence type="ECO:0000256" key="1">
    <source>
        <dbReference type="ARBA" id="ARBA00022763"/>
    </source>
</evidence>
<dbReference type="Pfam" id="PF01035">
    <property type="entry name" value="DNA_binding_1"/>
    <property type="match status" value="1"/>
</dbReference>
<dbReference type="GO" id="GO:0032132">
    <property type="term" value="F:O6-alkylguanine-DNA binding"/>
    <property type="evidence" value="ECO:0007669"/>
    <property type="project" value="EnsemblFungi"/>
</dbReference>
<evidence type="ECO:0000313" key="7">
    <source>
        <dbReference type="Proteomes" id="UP000094236"/>
    </source>
</evidence>
<keyword evidence="1" id="KW-0227">DNA damage</keyword>
<dbReference type="InterPro" id="IPR014048">
    <property type="entry name" value="MethylDNA_cys_MeTrfase_DNA-bd"/>
</dbReference>
<dbReference type="InterPro" id="IPR036217">
    <property type="entry name" value="MethylDNA_cys_MeTrfase_DNAb"/>
</dbReference>
<name>A0A1E4U3J1_PACTA</name>
<accession>A0A1E4U3J1</accession>
<proteinExistence type="predicted"/>
<dbReference type="OrthoDB" id="2548197at2759"/>
<evidence type="ECO:0000259" key="5">
    <source>
        <dbReference type="Pfam" id="PF01035"/>
    </source>
</evidence>
<dbReference type="PANTHER" id="PTHR42942:SF1">
    <property type="entry name" value="ALKYLTRANSFERASE-LIKE PROTEIN 1"/>
    <property type="match status" value="1"/>
</dbReference>
<dbReference type="SUPFAM" id="SSF46767">
    <property type="entry name" value="Methylated DNA-protein cysteine methyltransferase, C-terminal domain"/>
    <property type="match status" value="1"/>
</dbReference>
<dbReference type="GO" id="GO:0003824">
    <property type="term" value="F:catalytic activity"/>
    <property type="evidence" value="ECO:0007669"/>
    <property type="project" value="InterPro"/>
</dbReference>
<dbReference type="InterPro" id="IPR036388">
    <property type="entry name" value="WH-like_DNA-bd_sf"/>
</dbReference>
<dbReference type="Gene3D" id="1.10.10.10">
    <property type="entry name" value="Winged helix-like DNA-binding domain superfamily/Winged helix DNA-binding domain"/>
    <property type="match status" value="1"/>
</dbReference>
<dbReference type="GO" id="GO:0006283">
    <property type="term" value="P:transcription-coupled nucleotide-excision repair"/>
    <property type="evidence" value="ECO:0007669"/>
    <property type="project" value="EnsemblFungi"/>
</dbReference>
<dbReference type="EMBL" id="KV454011">
    <property type="protein sequence ID" value="ODV98573.1"/>
    <property type="molecule type" value="Genomic_DNA"/>
</dbReference>